<evidence type="ECO:0000313" key="1">
    <source>
        <dbReference type="Ensembl" id="ENSSHBP00005013374.1"/>
    </source>
</evidence>
<dbReference type="Proteomes" id="UP000472266">
    <property type="component" value="Chromosome 11"/>
</dbReference>
<name>A0A672UG83_STRHB</name>
<proteinExistence type="predicted"/>
<reference evidence="1" key="2">
    <citation type="submission" date="2025-08" db="UniProtKB">
        <authorList>
            <consortium name="Ensembl"/>
        </authorList>
    </citation>
    <scope>IDENTIFICATION</scope>
</reference>
<accession>A0A672UG83</accession>
<keyword evidence="2" id="KW-1185">Reference proteome</keyword>
<dbReference type="InParanoid" id="A0A672UG83"/>
<dbReference type="AlphaFoldDB" id="A0A672UG83"/>
<protein>
    <submittedName>
        <fullName evidence="1">Uncharacterized protein</fullName>
    </submittedName>
</protein>
<reference evidence="1" key="3">
    <citation type="submission" date="2025-09" db="UniProtKB">
        <authorList>
            <consortium name="Ensembl"/>
        </authorList>
    </citation>
    <scope>IDENTIFICATION</scope>
</reference>
<evidence type="ECO:0000313" key="2">
    <source>
        <dbReference type="Proteomes" id="UP000472266"/>
    </source>
</evidence>
<reference evidence="1 2" key="1">
    <citation type="submission" date="2019-11" db="EMBL/GenBank/DDBJ databases">
        <title>Strigops habroptila (kakapo) genome, bStrHab1, primary haplotype, v2.</title>
        <authorList>
            <person name="Jarvis E.D."/>
            <person name="Howard J."/>
            <person name="Rhie A."/>
            <person name="Phillippy A."/>
            <person name="Korlach J."/>
            <person name="Digby A."/>
            <person name="Iorns D."/>
            <person name="Eason D."/>
            <person name="Robertson B."/>
            <person name="Raemaekers T."/>
            <person name="Howe K."/>
            <person name="Lewin H."/>
            <person name="Damas J."/>
            <person name="Hastie A."/>
            <person name="Tracey A."/>
            <person name="Chow W."/>
            <person name="Fedrigo O."/>
        </authorList>
    </citation>
    <scope>NUCLEOTIDE SEQUENCE [LARGE SCALE GENOMIC DNA]</scope>
</reference>
<dbReference type="Ensembl" id="ENSSHBT00005016083.1">
    <property type="protein sequence ID" value="ENSSHBP00005013374.1"/>
    <property type="gene ID" value="ENSSHBG00005011723.1"/>
</dbReference>
<sequence>GKEYKGNTHTKNAFHKGLLAAHIFLAREPKSLLKQLGGGKVGGEHHSCPNLRRTFSPPNLCPKTMMLNI</sequence>
<organism evidence="1 2">
    <name type="scientific">Strigops habroptila</name>
    <name type="common">Kakapo</name>
    <dbReference type="NCBI Taxonomy" id="2489341"/>
    <lineage>
        <taxon>Eukaryota</taxon>
        <taxon>Metazoa</taxon>
        <taxon>Chordata</taxon>
        <taxon>Craniata</taxon>
        <taxon>Vertebrata</taxon>
        <taxon>Euteleostomi</taxon>
        <taxon>Archelosauria</taxon>
        <taxon>Archosauria</taxon>
        <taxon>Dinosauria</taxon>
        <taxon>Saurischia</taxon>
        <taxon>Theropoda</taxon>
        <taxon>Coelurosauria</taxon>
        <taxon>Aves</taxon>
        <taxon>Neognathae</taxon>
        <taxon>Neoaves</taxon>
        <taxon>Telluraves</taxon>
        <taxon>Australaves</taxon>
        <taxon>Psittaciformes</taxon>
        <taxon>Psittacidae</taxon>
        <taxon>Strigops</taxon>
    </lineage>
</organism>